<dbReference type="CDD" id="cd06121">
    <property type="entry name" value="cupin_YML079wp"/>
    <property type="match status" value="1"/>
</dbReference>
<dbReference type="Proteomes" id="UP000257451">
    <property type="component" value="Unassembled WGS sequence"/>
</dbReference>
<evidence type="ECO:0000313" key="1">
    <source>
        <dbReference type="EMBL" id="RFZ39994.1"/>
    </source>
</evidence>
<dbReference type="SUPFAM" id="SSF51182">
    <property type="entry name" value="RmlC-like cupins"/>
    <property type="match status" value="1"/>
</dbReference>
<evidence type="ECO:0000313" key="2">
    <source>
        <dbReference type="Proteomes" id="UP000257451"/>
    </source>
</evidence>
<dbReference type="EMBL" id="PEDF01000098">
    <property type="protein sequence ID" value="RFZ39994.1"/>
    <property type="molecule type" value="Genomic_DNA"/>
</dbReference>
<proteinExistence type="predicted"/>
<name>A0A2Z5YLU7_MYCMR</name>
<dbReference type="Pfam" id="PF06172">
    <property type="entry name" value="Cupin_5"/>
    <property type="match status" value="1"/>
</dbReference>
<comment type="caution">
    <text evidence="1">The sequence shown here is derived from an EMBL/GenBank/DDBJ whole genome shotgun (WGS) entry which is preliminary data.</text>
</comment>
<sequence>MRSPQTFDIIDDRDDSTAAQTLPDWARSLDLSPHPEGGWFRETWRSALTLGQSSLPAEYDGPRSAGTAILFLLMPNQHSAWHRVTSAELWFFHRGSPLAVDIGDEKSTATRHVIGQDVGAGQRPQLLIPPGHWQRAWPLGDEPTLVSCVVVPGFDFADFTLDPS</sequence>
<dbReference type="Gene3D" id="2.60.120.10">
    <property type="entry name" value="Jelly Rolls"/>
    <property type="match status" value="1"/>
</dbReference>
<reference evidence="1 2" key="1">
    <citation type="journal article" date="2018" name="Sci. Rep.">
        <title>Extensive genomic diversity among Mycobacterium marinum strains revealed by whole genome sequencing.</title>
        <authorList>
            <person name="Das S."/>
            <person name="Pettersson B.M."/>
            <person name="Behra P.R."/>
            <person name="Mallick A."/>
            <person name="Cheramie M."/>
            <person name="Ramesh M."/>
            <person name="Shirreff L."/>
            <person name="DuCote T."/>
            <person name="Dasgupta S."/>
            <person name="Ennis D.G."/>
            <person name="Kirsebom L.A."/>
        </authorList>
    </citation>
    <scope>NUCLEOTIDE SEQUENCE [LARGE SCALE GENOMIC DNA]</scope>
    <source>
        <strain evidence="1 2">Davis1</strain>
    </source>
</reference>
<dbReference type="PANTHER" id="PTHR33387:SF3">
    <property type="entry name" value="DUF985 DOMAIN-CONTAINING PROTEIN"/>
    <property type="match status" value="1"/>
</dbReference>
<dbReference type="InterPro" id="IPR039935">
    <property type="entry name" value="YML079W-like"/>
</dbReference>
<dbReference type="InterPro" id="IPR009327">
    <property type="entry name" value="Cupin_DUF985"/>
</dbReference>
<dbReference type="RefSeq" id="WP_231389726.1">
    <property type="nucleotide sequence ID" value="NZ_BQLC01000015.1"/>
</dbReference>
<dbReference type="AlphaFoldDB" id="A0A2Z5YLU7"/>
<dbReference type="InterPro" id="IPR011051">
    <property type="entry name" value="RmlC_Cupin_sf"/>
</dbReference>
<accession>A0A2Z5YLU7</accession>
<gene>
    <name evidence="1" type="ORF">DAVIS_03208</name>
</gene>
<protein>
    <submittedName>
        <fullName evidence="1">Uncharacterized protein</fullName>
    </submittedName>
</protein>
<dbReference type="PANTHER" id="PTHR33387">
    <property type="entry name" value="RMLC-LIKE JELLY ROLL FOLD PROTEIN"/>
    <property type="match status" value="1"/>
</dbReference>
<dbReference type="InterPro" id="IPR014710">
    <property type="entry name" value="RmlC-like_jellyroll"/>
</dbReference>
<dbReference type="GeneID" id="34340683"/>
<organism evidence="1 2">
    <name type="scientific">Mycobacterium marinum</name>
    <dbReference type="NCBI Taxonomy" id="1781"/>
    <lineage>
        <taxon>Bacteria</taxon>
        <taxon>Bacillati</taxon>
        <taxon>Actinomycetota</taxon>
        <taxon>Actinomycetes</taxon>
        <taxon>Mycobacteriales</taxon>
        <taxon>Mycobacteriaceae</taxon>
        <taxon>Mycobacterium</taxon>
        <taxon>Mycobacterium ulcerans group</taxon>
    </lineage>
</organism>